<dbReference type="PANTHER" id="PTHR31917:SF148">
    <property type="entry name" value="DUF724 DOMAIN-CONTAINING PROTEIN 2"/>
    <property type="match status" value="1"/>
</dbReference>
<evidence type="ECO:0000313" key="3">
    <source>
        <dbReference type="Proteomes" id="UP000834106"/>
    </source>
</evidence>
<evidence type="ECO:0000313" key="2">
    <source>
        <dbReference type="EMBL" id="CAI9754918.1"/>
    </source>
</evidence>
<feature type="domain" description="Agenet" evidence="1">
    <location>
        <begin position="73"/>
        <end position="129"/>
    </location>
</feature>
<name>A0AAD2DK04_9LAMI</name>
<dbReference type="AlphaFoldDB" id="A0AAD2DK04"/>
<dbReference type="CDD" id="cd20405">
    <property type="entry name" value="Tudor_Agenet_AtDUF_rpt1_3"/>
    <property type="match status" value="1"/>
</dbReference>
<evidence type="ECO:0000259" key="1">
    <source>
        <dbReference type="SMART" id="SM00743"/>
    </source>
</evidence>
<dbReference type="Pfam" id="PF05641">
    <property type="entry name" value="Agenet"/>
    <property type="match status" value="2"/>
</dbReference>
<feature type="domain" description="Agenet" evidence="1">
    <location>
        <begin position="1"/>
        <end position="71"/>
    </location>
</feature>
<gene>
    <name evidence="2" type="ORF">FPE_LOCUS2349</name>
</gene>
<organism evidence="2 3">
    <name type="scientific">Fraxinus pennsylvanica</name>
    <dbReference type="NCBI Taxonomy" id="56036"/>
    <lineage>
        <taxon>Eukaryota</taxon>
        <taxon>Viridiplantae</taxon>
        <taxon>Streptophyta</taxon>
        <taxon>Embryophyta</taxon>
        <taxon>Tracheophyta</taxon>
        <taxon>Spermatophyta</taxon>
        <taxon>Magnoliopsida</taxon>
        <taxon>eudicotyledons</taxon>
        <taxon>Gunneridae</taxon>
        <taxon>Pentapetalae</taxon>
        <taxon>asterids</taxon>
        <taxon>lamiids</taxon>
        <taxon>Lamiales</taxon>
        <taxon>Oleaceae</taxon>
        <taxon>Oleeae</taxon>
        <taxon>Fraxinus</taxon>
    </lineage>
</organism>
<proteinExistence type="predicted"/>
<accession>A0AAD2DK04</accession>
<protein>
    <recommendedName>
        <fullName evidence="1">Agenet domain-containing protein</fullName>
    </recommendedName>
</protein>
<dbReference type="CDD" id="cd20406">
    <property type="entry name" value="Tudor_Agenet_AtDUF_rpt2_4"/>
    <property type="match status" value="1"/>
</dbReference>
<dbReference type="SMART" id="SM00743">
    <property type="entry name" value="Agenet"/>
    <property type="match status" value="2"/>
</dbReference>
<reference evidence="2" key="1">
    <citation type="submission" date="2023-05" db="EMBL/GenBank/DDBJ databases">
        <authorList>
            <person name="Huff M."/>
        </authorList>
    </citation>
    <scope>NUCLEOTIDE SEQUENCE</scope>
</reference>
<dbReference type="InterPro" id="IPR014002">
    <property type="entry name" value="Agenet_dom_plant"/>
</dbReference>
<dbReference type="Proteomes" id="UP000834106">
    <property type="component" value="Chromosome 1"/>
</dbReference>
<dbReference type="PANTHER" id="PTHR31917">
    <property type="entry name" value="AGENET DOMAIN-CONTAINING PROTEIN-RELATED"/>
    <property type="match status" value="1"/>
</dbReference>
<dbReference type="InterPro" id="IPR008395">
    <property type="entry name" value="Agenet-like_dom"/>
</dbReference>
<keyword evidence="3" id="KW-1185">Reference proteome</keyword>
<sequence>MKFHRAGEFVEIASNEEGFLGSYYEATVVATGQLRKEYMVQYHTLLKDDMSGLLREIVPASEVRPPPPEIPVTEFKLYDQVDAFDNDGWWVGTVIARFGDKYVVYFECSSKDEFVYDSERLRIHQDWVNGKWVLPKNQVRRFFH</sequence>
<dbReference type="EMBL" id="OU503036">
    <property type="protein sequence ID" value="CAI9754918.1"/>
    <property type="molecule type" value="Genomic_DNA"/>
</dbReference>